<dbReference type="InterPro" id="IPR011004">
    <property type="entry name" value="Trimer_LpxA-like_sf"/>
</dbReference>
<dbReference type="Proteomes" id="UP001596023">
    <property type="component" value="Unassembled WGS sequence"/>
</dbReference>
<dbReference type="InterPro" id="IPR049208">
    <property type="entry name" value="DUF6819"/>
</dbReference>
<accession>A0ABV9L381</accession>
<dbReference type="Pfam" id="PF16314">
    <property type="entry name" value="DUF4954"/>
    <property type="match status" value="1"/>
</dbReference>
<sequence length="662" mass="74382">MNYRSLTPQEINVLKSQSCIADNWDNIEVADNFRPDYIRHVNFSGKIRMGVFEEEFSLPGGLKKHSGIHHACLHNCELGDNVLIENIQNYIANYKIGNNVLIQNIHHLYVDGQTSFGNGVETCVLNETGGREVLIYDKLSAHFAYILSFYRHRPVLTKKLQDMVMAYAAENTSTTGTIGNDVTIVNAGAIKNVRIGDCAVIEGARHLENGSINSNRYDPVHIGYSVMANDFIISSGSRVEDGTMLSRCFVGQACQLGHTYSASDSLFFSNCQGENGEACALFAGPYTVTHHKSTLLIAGMFSFMNAGSGSNQSNHMYKLGPIHQGIVERGGKTTSDSYILWPSRIGAFSLIMGRHYHNTDTSNMPFSYLIEDKNETVLVPGVNLRSVGTIRDAQKFPKRDKRKDPEKLDQINFNLLSPYTVQKMFKAISILREMLDTCGEASDFYSYKGCRIKNSSLNKGIKLYDMAINKFLGNSIISRLGNCPCTSNEEIRSYLKPDTNIGLFVWSDIGGMLAPRSEIDKLISDIESEKITQVAEINAIFARLHKDYYSLEWTWAWDKIRQYYGLSLETITAQDIINIVERWKTVVVDLDKMIYEDAKKEFSLSSRTGFGLDGDRNQQKDDFEQVRGVFEENAFVKAVLTHIDTKTKLGNEIISRLKKAVK</sequence>
<reference evidence="4" key="1">
    <citation type="journal article" date="2019" name="Int. J. Syst. Evol. Microbiol.">
        <title>The Global Catalogue of Microorganisms (GCM) 10K type strain sequencing project: providing services to taxonomists for standard genome sequencing and annotation.</title>
        <authorList>
            <consortium name="The Broad Institute Genomics Platform"/>
            <consortium name="The Broad Institute Genome Sequencing Center for Infectious Disease"/>
            <person name="Wu L."/>
            <person name="Ma J."/>
        </authorList>
    </citation>
    <scope>NUCLEOTIDE SEQUENCE [LARGE SCALE GENOMIC DNA]</scope>
    <source>
        <strain evidence="4">CCUG 66188</strain>
    </source>
</reference>
<dbReference type="InterPro" id="IPR032533">
    <property type="entry name" value="DUF4954"/>
</dbReference>
<evidence type="ECO:0000313" key="4">
    <source>
        <dbReference type="Proteomes" id="UP001596023"/>
    </source>
</evidence>
<dbReference type="Pfam" id="PF20683">
    <property type="entry name" value="DUF6819"/>
    <property type="match status" value="1"/>
</dbReference>
<comment type="caution">
    <text evidence="3">The sequence shown here is derived from an EMBL/GenBank/DDBJ whole genome shotgun (WGS) entry which is preliminary data.</text>
</comment>
<dbReference type="Gene3D" id="2.160.10.10">
    <property type="entry name" value="Hexapeptide repeat proteins"/>
    <property type="match status" value="1"/>
</dbReference>
<dbReference type="SUPFAM" id="SSF51161">
    <property type="entry name" value="Trimeric LpxA-like enzymes"/>
    <property type="match status" value="1"/>
</dbReference>
<dbReference type="EMBL" id="JBHSGN010000164">
    <property type="protein sequence ID" value="MFC4676975.1"/>
    <property type="molecule type" value="Genomic_DNA"/>
</dbReference>
<keyword evidence="4" id="KW-1185">Reference proteome</keyword>
<protein>
    <submittedName>
        <fullName evidence="3">DUF4954 family protein</fullName>
    </submittedName>
</protein>
<name>A0ABV9L381_9BACT</name>
<feature type="domain" description="DUF4954" evidence="1">
    <location>
        <begin position="3"/>
        <end position="434"/>
    </location>
</feature>
<evidence type="ECO:0000259" key="1">
    <source>
        <dbReference type="Pfam" id="PF16314"/>
    </source>
</evidence>
<proteinExistence type="predicted"/>
<feature type="domain" description="DUF6819" evidence="2">
    <location>
        <begin position="487"/>
        <end position="657"/>
    </location>
</feature>
<organism evidence="3 4">
    <name type="scientific">Dysgonomonas termitidis</name>
    <dbReference type="NCBI Taxonomy" id="1516126"/>
    <lineage>
        <taxon>Bacteria</taxon>
        <taxon>Pseudomonadati</taxon>
        <taxon>Bacteroidota</taxon>
        <taxon>Bacteroidia</taxon>
        <taxon>Bacteroidales</taxon>
        <taxon>Dysgonomonadaceae</taxon>
        <taxon>Dysgonomonas</taxon>
    </lineage>
</organism>
<dbReference type="RefSeq" id="WP_380001715.1">
    <property type="nucleotide sequence ID" value="NZ_JBHSGN010000164.1"/>
</dbReference>
<gene>
    <name evidence="3" type="ORF">ACFO6W_25160</name>
</gene>
<evidence type="ECO:0000259" key="2">
    <source>
        <dbReference type="Pfam" id="PF20683"/>
    </source>
</evidence>
<evidence type="ECO:0000313" key="3">
    <source>
        <dbReference type="EMBL" id="MFC4676975.1"/>
    </source>
</evidence>